<comment type="catalytic activity">
    <reaction evidence="18">
        <text>glycyl-tRNA(Ala) + H2O = tRNA(Ala) + glycine + H(+)</text>
        <dbReference type="Rhea" id="RHEA:53744"/>
        <dbReference type="Rhea" id="RHEA-COMP:9657"/>
        <dbReference type="Rhea" id="RHEA-COMP:13640"/>
        <dbReference type="ChEBI" id="CHEBI:15377"/>
        <dbReference type="ChEBI" id="CHEBI:15378"/>
        <dbReference type="ChEBI" id="CHEBI:57305"/>
        <dbReference type="ChEBI" id="CHEBI:78442"/>
        <dbReference type="ChEBI" id="CHEBI:78522"/>
        <dbReference type="EC" id="3.1.1.96"/>
    </reaction>
</comment>
<keyword evidence="8" id="KW-0597">Phosphoprotein</keyword>
<evidence type="ECO:0000256" key="10">
    <source>
        <dbReference type="ARBA" id="ARBA00022723"/>
    </source>
</evidence>
<dbReference type="GO" id="GO:0005886">
    <property type="term" value="C:plasma membrane"/>
    <property type="evidence" value="ECO:0007669"/>
    <property type="project" value="UniProtKB-SubCell"/>
</dbReference>
<feature type="domain" description="EF-hand" evidence="20">
    <location>
        <begin position="119"/>
        <end position="154"/>
    </location>
</feature>
<keyword evidence="14" id="KW-0472">Membrane</keyword>
<dbReference type="Pfam" id="PF13499">
    <property type="entry name" value="EF-hand_7"/>
    <property type="match status" value="1"/>
</dbReference>
<dbReference type="Gene3D" id="3.50.80.10">
    <property type="entry name" value="D-tyrosyl-tRNA(Tyr) deacylase"/>
    <property type="match status" value="1"/>
</dbReference>
<keyword evidence="10" id="KW-0479">Metal-binding</keyword>
<dbReference type="EC" id="3.1.1.96" evidence="4"/>
<dbReference type="PRINTS" id="PR01697">
    <property type="entry name" value="PARVALBUMIN"/>
</dbReference>
<evidence type="ECO:0000256" key="15">
    <source>
        <dbReference type="ARBA" id="ARBA00023242"/>
    </source>
</evidence>
<evidence type="ECO:0000256" key="19">
    <source>
        <dbReference type="ARBA" id="ARBA00048018"/>
    </source>
</evidence>
<feature type="domain" description="EF-hand" evidence="20">
    <location>
        <begin position="197"/>
        <end position="232"/>
    </location>
</feature>
<evidence type="ECO:0000256" key="4">
    <source>
        <dbReference type="ARBA" id="ARBA00013056"/>
    </source>
</evidence>
<evidence type="ECO:0000313" key="22">
    <source>
        <dbReference type="Proteomes" id="UP000678499"/>
    </source>
</evidence>
<dbReference type="InterPro" id="IPR002048">
    <property type="entry name" value="EF_hand_dom"/>
</dbReference>
<evidence type="ECO:0000256" key="12">
    <source>
        <dbReference type="ARBA" id="ARBA00022837"/>
    </source>
</evidence>
<dbReference type="GO" id="GO:0005509">
    <property type="term" value="F:calcium ion binding"/>
    <property type="evidence" value="ECO:0007669"/>
    <property type="project" value="InterPro"/>
</dbReference>
<evidence type="ECO:0000256" key="3">
    <source>
        <dbReference type="ARBA" id="ARBA00004496"/>
    </source>
</evidence>
<gene>
    <name evidence="21" type="ORF">NMOB1V02_LOCUS1437</name>
</gene>
<keyword evidence="15" id="KW-0539">Nucleus</keyword>
<dbReference type="EMBL" id="CAJPEX010000144">
    <property type="protein sequence ID" value="CAG0913708.1"/>
    <property type="molecule type" value="Genomic_DNA"/>
</dbReference>
<keyword evidence="16" id="KW-0449">Lipoprotein</keyword>
<evidence type="ECO:0000256" key="16">
    <source>
        <dbReference type="ARBA" id="ARBA00023288"/>
    </source>
</evidence>
<dbReference type="InterPro" id="IPR018247">
    <property type="entry name" value="EF_Hand_1_Ca_BS"/>
</dbReference>
<dbReference type="Proteomes" id="UP000678499">
    <property type="component" value="Unassembled WGS sequence"/>
</dbReference>
<comment type="similarity">
    <text evidence="17">Belongs to the calcineurin regulatory subunit family. CHP subfamily.</text>
</comment>
<evidence type="ECO:0000256" key="9">
    <source>
        <dbReference type="ARBA" id="ARBA00022707"/>
    </source>
</evidence>
<dbReference type="GO" id="GO:0015031">
    <property type="term" value="P:protein transport"/>
    <property type="evidence" value="ECO:0007669"/>
    <property type="project" value="UniProtKB-KW"/>
</dbReference>
<feature type="domain" description="EF-hand" evidence="20">
    <location>
        <begin position="238"/>
        <end position="273"/>
    </location>
</feature>
<organism evidence="21">
    <name type="scientific">Notodromas monacha</name>
    <dbReference type="NCBI Taxonomy" id="399045"/>
    <lineage>
        <taxon>Eukaryota</taxon>
        <taxon>Metazoa</taxon>
        <taxon>Ecdysozoa</taxon>
        <taxon>Arthropoda</taxon>
        <taxon>Crustacea</taxon>
        <taxon>Oligostraca</taxon>
        <taxon>Ostracoda</taxon>
        <taxon>Podocopa</taxon>
        <taxon>Podocopida</taxon>
        <taxon>Cypridocopina</taxon>
        <taxon>Cypridoidea</taxon>
        <taxon>Cyprididae</taxon>
        <taxon>Notodromas</taxon>
    </lineage>
</organism>
<name>A0A7R9BF73_9CRUS</name>
<dbReference type="SMART" id="SM00054">
    <property type="entry name" value="EFh"/>
    <property type="match status" value="2"/>
</dbReference>
<evidence type="ECO:0000256" key="7">
    <source>
        <dbReference type="ARBA" id="ARBA00022490"/>
    </source>
</evidence>
<evidence type="ECO:0000256" key="14">
    <source>
        <dbReference type="ARBA" id="ARBA00023136"/>
    </source>
</evidence>
<dbReference type="OrthoDB" id="191686at2759"/>
<evidence type="ECO:0000256" key="17">
    <source>
        <dbReference type="ARBA" id="ARBA00038164"/>
    </source>
</evidence>
<dbReference type="InterPro" id="IPR003732">
    <property type="entry name" value="Daa-tRNA_deacyls_DTD"/>
</dbReference>
<dbReference type="EMBL" id="OA882181">
    <property type="protein sequence ID" value="CAD7273556.1"/>
    <property type="molecule type" value="Genomic_DNA"/>
</dbReference>
<evidence type="ECO:0000256" key="11">
    <source>
        <dbReference type="ARBA" id="ARBA00022737"/>
    </source>
</evidence>
<evidence type="ECO:0000313" key="21">
    <source>
        <dbReference type="EMBL" id="CAD7273556.1"/>
    </source>
</evidence>
<evidence type="ECO:0000259" key="20">
    <source>
        <dbReference type="PROSITE" id="PS50222"/>
    </source>
</evidence>
<sequence>MRAIIQRVSKASVVVDGKAVSEIEKGVCVLLGISREDSTEDFEYVAKKILNARLFESADTGKRWDVSVKDGGYEILSEFVESTCNYYYFFGCKMGNKSSVMLRDEEISEIQEETGFSPSQIERLYSRFTSLDKGDTGTLSREDFLRIPELAINPVGERIVNAFFKESHEDQVNFRQYVRVLAKFRPLSEKKPPKLNSKDDKLKFAFSMYDQDEDGFISKDELLSVLNLLIGANISQDQLASIAERTINEADADGDQRISYEEFVQSLERSEVEQKMSIRFLN</sequence>
<evidence type="ECO:0000256" key="1">
    <source>
        <dbReference type="ARBA" id="ARBA00004123"/>
    </source>
</evidence>
<dbReference type="SUPFAM" id="SSF69500">
    <property type="entry name" value="DTD-like"/>
    <property type="match status" value="1"/>
</dbReference>
<evidence type="ECO:0000256" key="18">
    <source>
        <dbReference type="ARBA" id="ARBA00047676"/>
    </source>
</evidence>
<keyword evidence="7" id="KW-0963">Cytoplasm</keyword>
<keyword evidence="12" id="KW-0106">Calcium</keyword>
<keyword evidence="5" id="KW-0813">Transport</keyword>
<dbReference type="PANTHER" id="PTHR46002">
    <property type="entry name" value="EG:114D9.1 PROTEIN-RELATED"/>
    <property type="match status" value="1"/>
</dbReference>
<comment type="subcellular location">
    <subcellularLocation>
        <location evidence="2">Cell membrane</location>
    </subcellularLocation>
    <subcellularLocation>
        <location evidence="3">Cytoplasm</location>
    </subcellularLocation>
    <subcellularLocation>
        <location evidence="1">Nucleus</location>
    </subcellularLocation>
</comment>
<dbReference type="Gene3D" id="1.10.238.10">
    <property type="entry name" value="EF-hand"/>
    <property type="match status" value="1"/>
</dbReference>
<dbReference type="SUPFAM" id="SSF47473">
    <property type="entry name" value="EF-hand"/>
    <property type="match status" value="1"/>
</dbReference>
<proteinExistence type="inferred from homology"/>
<dbReference type="InterPro" id="IPR011992">
    <property type="entry name" value="EF-hand-dom_pair"/>
</dbReference>
<evidence type="ECO:0000256" key="8">
    <source>
        <dbReference type="ARBA" id="ARBA00022553"/>
    </source>
</evidence>
<dbReference type="InterPro" id="IPR051875">
    <property type="entry name" value="Calcineurin_B_homologous"/>
</dbReference>
<dbReference type="Pfam" id="PF02580">
    <property type="entry name" value="Tyr_Deacylase"/>
    <property type="match status" value="1"/>
</dbReference>
<keyword evidence="11" id="KW-0677">Repeat</keyword>
<evidence type="ECO:0000256" key="2">
    <source>
        <dbReference type="ARBA" id="ARBA00004236"/>
    </source>
</evidence>
<keyword evidence="13" id="KW-0653">Protein transport</keyword>
<evidence type="ECO:0000256" key="6">
    <source>
        <dbReference type="ARBA" id="ARBA00022475"/>
    </source>
</evidence>
<keyword evidence="22" id="KW-1185">Reference proteome</keyword>
<keyword evidence="6" id="KW-1003">Cell membrane</keyword>
<comment type="catalytic activity">
    <reaction evidence="19">
        <text>a D-aminoacyl-tRNA + H2O = a tRNA + a D-alpha-amino acid + H(+)</text>
        <dbReference type="Rhea" id="RHEA:13953"/>
        <dbReference type="Rhea" id="RHEA-COMP:10123"/>
        <dbReference type="Rhea" id="RHEA-COMP:10124"/>
        <dbReference type="ChEBI" id="CHEBI:15377"/>
        <dbReference type="ChEBI" id="CHEBI:15378"/>
        <dbReference type="ChEBI" id="CHEBI:59871"/>
        <dbReference type="ChEBI" id="CHEBI:78442"/>
        <dbReference type="ChEBI" id="CHEBI:79333"/>
        <dbReference type="EC" id="3.1.1.96"/>
    </reaction>
</comment>
<dbReference type="InterPro" id="IPR023509">
    <property type="entry name" value="DTD-like_sf"/>
</dbReference>
<accession>A0A7R9BF73</accession>
<protein>
    <recommendedName>
        <fullName evidence="4">D-aminoacyl-tRNA deacylase</fullName>
        <ecNumber evidence="4">3.1.1.96</ecNumber>
    </recommendedName>
</protein>
<keyword evidence="9" id="KW-0519">Myristate</keyword>
<dbReference type="GO" id="GO:0051499">
    <property type="term" value="F:D-aminoacyl-tRNA deacylase activity"/>
    <property type="evidence" value="ECO:0007669"/>
    <property type="project" value="UniProtKB-EC"/>
</dbReference>
<evidence type="ECO:0000256" key="13">
    <source>
        <dbReference type="ARBA" id="ARBA00022927"/>
    </source>
</evidence>
<dbReference type="GO" id="GO:0005634">
    <property type="term" value="C:nucleus"/>
    <property type="evidence" value="ECO:0007669"/>
    <property type="project" value="UniProtKB-SubCell"/>
</dbReference>
<dbReference type="PROSITE" id="PS50222">
    <property type="entry name" value="EF_HAND_2"/>
    <property type="match status" value="3"/>
</dbReference>
<dbReference type="PROSITE" id="PS00018">
    <property type="entry name" value="EF_HAND_1"/>
    <property type="match status" value="2"/>
</dbReference>
<dbReference type="GO" id="GO:0005737">
    <property type="term" value="C:cytoplasm"/>
    <property type="evidence" value="ECO:0007669"/>
    <property type="project" value="UniProtKB-SubCell"/>
</dbReference>
<dbReference type="AlphaFoldDB" id="A0A7R9BF73"/>
<dbReference type="FunFam" id="1.10.238.10:FF:000003">
    <property type="entry name" value="Calmodulin A"/>
    <property type="match status" value="1"/>
</dbReference>
<dbReference type="CDD" id="cd00051">
    <property type="entry name" value="EFh"/>
    <property type="match status" value="1"/>
</dbReference>
<evidence type="ECO:0000256" key="5">
    <source>
        <dbReference type="ARBA" id="ARBA00022448"/>
    </source>
</evidence>
<reference evidence="21" key="1">
    <citation type="submission" date="2020-11" db="EMBL/GenBank/DDBJ databases">
        <authorList>
            <person name="Tran Van P."/>
        </authorList>
    </citation>
    <scope>NUCLEOTIDE SEQUENCE</scope>
</reference>